<name>A0A0U3T5T7_9ACTN</name>
<dbReference type="SUPFAM" id="SSF103473">
    <property type="entry name" value="MFS general substrate transporter"/>
    <property type="match status" value="1"/>
</dbReference>
<protein>
    <submittedName>
        <fullName evidence="8">Major facilitator transporter</fullName>
    </submittedName>
</protein>
<feature type="transmembrane region" description="Helical" evidence="5">
    <location>
        <begin position="351"/>
        <end position="372"/>
    </location>
</feature>
<organism evidence="8 9">
    <name type="scientific">Aeromicrobium erythreum</name>
    <dbReference type="NCBI Taxonomy" id="2041"/>
    <lineage>
        <taxon>Bacteria</taxon>
        <taxon>Bacillati</taxon>
        <taxon>Actinomycetota</taxon>
        <taxon>Actinomycetes</taxon>
        <taxon>Propionibacteriales</taxon>
        <taxon>Nocardioidaceae</taxon>
        <taxon>Aeromicrobium</taxon>
    </lineage>
</organism>
<accession>A0A0U3T5T7</accession>
<feature type="transmembrane region" description="Helical" evidence="5">
    <location>
        <begin position="317"/>
        <end position="339"/>
    </location>
</feature>
<comment type="subcellular location">
    <subcellularLocation>
        <location evidence="1">Cell membrane</location>
        <topology evidence="1">Multi-pass membrane protein</topology>
    </subcellularLocation>
</comment>
<keyword evidence="4 5" id="KW-0472">Membrane</keyword>
<dbReference type="RefSeq" id="WP_067860479.1">
    <property type="nucleotide sequence ID" value="NZ_CP011502.1"/>
</dbReference>
<evidence type="ECO:0000256" key="3">
    <source>
        <dbReference type="ARBA" id="ARBA00022989"/>
    </source>
</evidence>
<dbReference type="Pfam" id="PF07690">
    <property type="entry name" value="MFS_1"/>
    <property type="match status" value="1"/>
</dbReference>
<dbReference type="PROSITE" id="PS50993">
    <property type="entry name" value="NIDOGEN_G2"/>
    <property type="match status" value="1"/>
</dbReference>
<dbReference type="KEGG" id="aer:AERYTH_15350"/>
<dbReference type="InterPro" id="IPR005829">
    <property type="entry name" value="Sugar_transporter_CS"/>
</dbReference>
<keyword evidence="2 5" id="KW-0812">Transmembrane</keyword>
<feature type="transmembrane region" description="Helical" evidence="5">
    <location>
        <begin position="242"/>
        <end position="260"/>
    </location>
</feature>
<dbReference type="GO" id="GO:0022857">
    <property type="term" value="F:transmembrane transporter activity"/>
    <property type="evidence" value="ECO:0007669"/>
    <property type="project" value="InterPro"/>
</dbReference>
<feature type="transmembrane region" description="Helical" evidence="5">
    <location>
        <begin position="454"/>
        <end position="474"/>
    </location>
</feature>
<dbReference type="InterPro" id="IPR020846">
    <property type="entry name" value="MFS_dom"/>
</dbReference>
<evidence type="ECO:0000259" key="6">
    <source>
        <dbReference type="PROSITE" id="PS50850"/>
    </source>
</evidence>
<dbReference type="Gene3D" id="1.20.1250.20">
    <property type="entry name" value="MFS general substrate transporter like domains"/>
    <property type="match status" value="1"/>
</dbReference>
<feature type="transmembrane region" description="Helical" evidence="5">
    <location>
        <begin position="290"/>
        <end position="311"/>
    </location>
</feature>
<feature type="domain" description="Nidogen G2 beta-barrel" evidence="7">
    <location>
        <begin position="408"/>
        <end position="481"/>
    </location>
</feature>
<sequence length="481" mass="49725">MSEEPVETHEDRPTTSDEPNPARWRILAVTLVVGFMSLLDVTIVNVAIPSIQKGLDTSASTVQWVVSGYALTFGLTLVAGGRLGDAYGRRRLMLIGLAGFVASSAAVGLAPTAELVVVARLLQGASAGLLTPQSSGLIQQLFSGAERGRAFGYFGLTVSLASATGPLLGGLVIGLVGEELGWRLVFLVNVPIGVVAAIAVARMVPGREDDSTPGRIDTLGAALLGVSVLCLLYPLVSLESGARWPLGLLVGVPVFAWAFVRWEHREKRLGHDPLLDLDLLRRLPGYGNGLLVGTVYFTGFTGVFLVASVWLQDARDVSALHAGLLLTPFALGSAITSPLAGRLVSTVGRPLTVIALGVMMVGVLGAALVAPGRPTDDLWWALSPFLLLAGLGGGAVVSPNITLTLQEVPPRMGGAAGGALQTGQRIGSSLGAALLATTYQVVAGRSDGDAGIQVSLLVALAVLALALAAAVLAWRTARQPR</sequence>
<evidence type="ECO:0000256" key="1">
    <source>
        <dbReference type="ARBA" id="ARBA00004651"/>
    </source>
</evidence>
<keyword evidence="3 5" id="KW-1133">Transmembrane helix</keyword>
<dbReference type="CDD" id="cd17321">
    <property type="entry name" value="MFS_MMR_MDR_like"/>
    <property type="match status" value="1"/>
</dbReference>
<feature type="transmembrane region" description="Helical" evidence="5">
    <location>
        <begin position="182"/>
        <end position="204"/>
    </location>
</feature>
<keyword evidence="9" id="KW-1185">Reference proteome</keyword>
<feature type="transmembrane region" description="Helical" evidence="5">
    <location>
        <begin position="60"/>
        <end position="80"/>
    </location>
</feature>
<evidence type="ECO:0000256" key="4">
    <source>
        <dbReference type="ARBA" id="ARBA00023136"/>
    </source>
</evidence>
<feature type="domain" description="Major facilitator superfamily (MFS) profile" evidence="6">
    <location>
        <begin position="26"/>
        <end position="478"/>
    </location>
</feature>
<dbReference type="GO" id="GO:0005886">
    <property type="term" value="C:plasma membrane"/>
    <property type="evidence" value="ECO:0007669"/>
    <property type="project" value="UniProtKB-SubCell"/>
</dbReference>
<dbReference type="PROSITE" id="PS00217">
    <property type="entry name" value="SUGAR_TRANSPORT_2"/>
    <property type="match status" value="1"/>
</dbReference>
<feature type="transmembrane region" description="Helical" evidence="5">
    <location>
        <begin position="216"/>
        <end position="236"/>
    </location>
</feature>
<evidence type="ECO:0000256" key="5">
    <source>
        <dbReference type="SAM" id="Phobius"/>
    </source>
</evidence>
<feature type="transmembrane region" description="Helical" evidence="5">
    <location>
        <begin position="150"/>
        <end position="176"/>
    </location>
</feature>
<dbReference type="InterPro" id="IPR011701">
    <property type="entry name" value="MFS"/>
</dbReference>
<reference evidence="8 9" key="1">
    <citation type="journal article" date="1991" name="Int. J. Syst. Bacteriol.">
        <title>Description of the erythromycin-producing bacterium Arthrobacter sp. strain NRRL B-3381 as Aeromicrobium erythreum gen. nov., sp. nov.</title>
        <authorList>
            <person name="Miller E.S."/>
            <person name="Woese C.R."/>
            <person name="Brenner S."/>
        </authorList>
    </citation>
    <scope>NUCLEOTIDE SEQUENCE [LARGE SCALE GENOMIC DNA]</scope>
    <source>
        <strain evidence="8 9">AR18</strain>
    </source>
</reference>
<dbReference type="InterPro" id="IPR006605">
    <property type="entry name" value="G2_nidogen/fibulin_G2F"/>
</dbReference>
<dbReference type="Gene3D" id="1.20.1720.10">
    <property type="entry name" value="Multidrug resistance protein D"/>
    <property type="match status" value="1"/>
</dbReference>
<dbReference type="PRINTS" id="PR01036">
    <property type="entry name" value="TCRTETB"/>
</dbReference>
<proteinExistence type="predicted"/>
<dbReference type="AlphaFoldDB" id="A0A0U3T5T7"/>
<evidence type="ECO:0000256" key="2">
    <source>
        <dbReference type="ARBA" id="ARBA00022692"/>
    </source>
</evidence>
<feature type="transmembrane region" description="Helical" evidence="5">
    <location>
        <begin position="378"/>
        <end position="405"/>
    </location>
</feature>
<gene>
    <name evidence="8" type="ORF">AERYTH_15350</name>
</gene>
<dbReference type="PATRIC" id="fig|2041.4.peg.3206"/>
<dbReference type="PROSITE" id="PS50850">
    <property type="entry name" value="MFS"/>
    <property type="match status" value="1"/>
</dbReference>
<evidence type="ECO:0000313" key="8">
    <source>
        <dbReference type="EMBL" id="ALX05976.1"/>
    </source>
</evidence>
<dbReference type="PANTHER" id="PTHR42718:SF39">
    <property type="entry name" value="ACTINORHODIN TRANSPORTER-RELATED"/>
    <property type="match status" value="1"/>
</dbReference>
<dbReference type="STRING" id="2041.AERYTH_15350"/>
<dbReference type="Proteomes" id="UP000067689">
    <property type="component" value="Chromosome"/>
</dbReference>
<evidence type="ECO:0000259" key="7">
    <source>
        <dbReference type="PROSITE" id="PS50993"/>
    </source>
</evidence>
<dbReference type="PANTHER" id="PTHR42718">
    <property type="entry name" value="MAJOR FACILITATOR SUPERFAMILY MULTIDRUG TRANSPORTER MFSC"/>
    <property type="match status" value="1"/>
</dbReference>
<feature type="transmembrane region" description="Helical" evidence="5">
    <location>
        <begin position="92"/>
        <end position="111"/>
    </location>
</feature>
<dbReference type="EMBL" id="CP011502">
    <property type="protein sequence ID" value="ALX05976.1"/>
    <property type="molecule type" value="Genomic_DNA"/>
</dbReference>
<feature type="transmembrane region" description="Helical" evidence="5">
    <location>
        <begin position="26"/>
        <end position="48"/>
    </location>
</feature>
<evidence type="ECO:0000313" key="9">
    <source>
        <dbReference type="Proteomes" id="UP000067689"/>
    </source>
</evidence>
<dbReference type="InterPro" id="IPR036259">
    <property type="entry name" value="MFS_trans_sf"/>
</dbReference>